<dbReference type="InterPro" id="IPR011701">
    <property type="entry name" value="MFS"/>
</dbReference>
<evidence type="ECO:0000313" key="8">
    <source>
        <dbReference type="EMBL" id="KAI6650181.1"/>
    </source>
</evidence>
<dbReference type="EMBL" id="JAKMXF010000313">
    <property type="protein sequence ID" value="KAI6650181.1"/>
    <property type="molecule type" value="Genomic_DNA"/>
</dbReference>
<name>A0AAV7JN08_9METZ</name>
<protein>
    <recommendedName>
        <fullName evidence="7">Major facilitator superfamily (MFS) profile domain-containing protein</fullName>
    </recommendedName>
</protein>
<dbReference type="PANTHER" id="PTHR10924:SF27">
    <property type="entry name" value="SOLUTE CARRIER FAMILY 49 MEMBER 4"/>
    <property type="match status" value="1"/>
</dbReference>
<dbReference type="Pfam" id="PF07690">
    <property type="entry name" value="MFS_1"/>
    <property type="match status" value="1"/>
</dbReference>
<evidence type="ECO:0000256" key="1">
    <source>
        <dbReference type="ARBA" id="ARBA00004141"/>
    </source>
</evidence>
<dbReference type="GO" id="GO:0016020">
    <property type="term" value="C:membrane"/>
    <property type="evidence" value="ECO:0007669"/>
    <property type="project" value="UniProtKB-SubCell"/>
</dbReference>
<evidence type="ECO:0000256" key="3">
    <source>
        <dbReference type="ARBA" id="ARBA00022989"/>
    </source>
</evidence>
<keyword evidence="4 6" id="KW-0472">Membrane</keyword>
<feature type="transmembrane region" description="Helical" evidence="6">
    <location>
        <begin position="358"/>
        <end position="381"/>
    </location>
</feature>
<evidence type="ECO:0000313" key="9">
    <source>
        <dbReference type="Proteomes" id="UP001165289"/>
    </source>
</evidence>
<feature type="transmembrane region" description="Helical" evidence="6">
    <location>
        <begin position="57"/>
        <end position="77"/>
    </location>
</feature>
<feature type="transmembrane region" description="Helical" evidence="6">
    <location>
        <begin position="453"/>
        <end position="471"/>
    </location>
</feature>
<evidence type="ECO:0000256" key="2">
    <source>
        <dbReference type="ARBA" id="ARBA00022692"/>
    </source>
</evidence>
<feature type="transmembrane region" description="Helical" evidence="6">
    <location>
        <begin position="158"/>
        <end position="178"/>
    </location>
</feature>
<comment type="caution">
    <text evidence="8">The sequence shown here is derived from an EMBL/GenBank/DDBJ whole genome shotgun (WGS) entry which is preliminary data.</text>
</comment>
<dbReference type="InterPro" id="IPR049680">
    <property type="entry name" value="FLVCR1-2_SLC49-like"/>
</dbReference>
<reference evidence="8 9" key="1">
    <citation type="journal article" date="2023" name="BMC Biol.">
        <title>The compact genome of the sponge Oopsacas minuta (Hexactinellida) is lacking key metazoan core genes.</title>
        <authorList>
            <person name="Santini S."/>
            <person name="Schenkelaars Q."/>
            <person name="Jourda C."/>
            <person name="Duchesne M."/>
            <person name="Belahbib H."/>
            <person name="Rocher C."/>
            <person name="Selva M."/>
            <person name="Riesgo A."/>
            <person name="Vervoort M."/>
            <person name="Leys S.P."/>
            <person name="Kodjabachian L."/>
            <person name="Le Bivic A."/>
            <person name="Borchiellini C."/>
            <person name="Claverie J.M."/>
            <person name="Renard E."/>
        </authorList>
    </citation>
    <scope>NUCLEOTIDE SEQUENCE [LARGE SCALE GENOMIC DNA]</scope>
    <source>
        <strain evidence="8">SPO-2</strain>
    </source>
</reference>
<feature type="region of interest" description="Disordered" evidence="5">
    <location>
        <begin position="1"/>
        <end position="21"/>
    </location>
</feature>
<dbReference type="InterPro" id="IPR036259">
    <property type="entry name" value="MFS_trans_sf"/>
</dbReference>
<dbReference type="PROSITE" id="PS50850">
    <property type="entry name" value="MFS"/>
    <property type="match status" value="1"/>
</dbReference>
<feature type="transmembrane region" description="Helical" evidence="6">
    <location>
        <begin position="387"/>
        <end position="405"/>
    </location>
</feature>
<feature type="transmembrane region" description="Helical" evidence="6">
    <location>
        <begin position="329"/>
        <end position="351"/>
    </location>
</feature>
<keyword evidence="2 6" id="KW-0812">Transmembrane</keyword>
<dbReference type="InterPro" id="IPR020846">
    <property type="entry name" value="MFS_dom"/>
</dbReference>
<dbReference type="PANTHER" id="PTHR10924">
    <property type="entry name" value="MAJOR FACILITATOR SUPERFAMILY PROTEIN-RELATED"/>
    <property type="match status" value="1"/>
</dbReference>
<evidence type="ECO:0000256" key="5">
    <source>
        <dbReference type="SAM" id="MobiDB-lite"/>
    </source>
</evidence>
<dbReference type="AlphaFoldDB" id="A0AAV7JN08"/>
<feature type="transmembrane region" description="Helical" evidence="6">
    <location>
        <begin position="289"/>
        <end position="309"/>
    </location>
</feature>
<feature type="transmembrane region" description="Helical" evidence="6">
    <location>
        <begin position="126"/>
        <end position="152"/>
    </location>
</feature>
<evidence type="ECO:0000256" key="6">
    <source>
        <dbReference type="SAM" id="Phobius"/>
    </source>
</evidence>
<keyword evidence="3 6" id="KW-1133">Transmembrane helix</keyword>
<proteinExistence type="predicted"/>
<evidence type="ECO:0000256" key="4">
    <source>
        <dbReference type="ARBA" id="ARBA00023136"/>
    </source>
</evidence>
<keyword evidence="9" id="KW-1185">Reference proteome</keyword>
<organism evidence="8 9">
    <name type="scientific">Oopsacas minuta</name>
    <dbReference type="NCBI Taxonomy" id="111878"/>
    <lineage>
        <taxon>Eukaryota</taxon>
        <taxon>Metazoa</taxon>
        <taxon>Porifera</taxon>
        <taxon>Hexactinellida</taxon>
        <taxon>Hexasterophora</taxon>
        <taxon>Lyssacinosida</taxon>
        <taxon>Leucopsacidae</taxon>
        <taxon>Oopsacas</taxon>
    </lineage>
</organism>
<accession>A0AAV7JN08</accession>
<evidence type="ECO:0000259" key="7">
    <source>
        <dbReference type="PROSITE" id="PS50850"/>
    </source>
</evidence>
<feature type="transmembrane region" description="Helical" evidence="6">
    <location>
        <begin position="234"/>
        <end position="257"/>
    </location>
</feature>
<feature type="transmembrane region" description="Helical" evidence="6">
    <location>
        <begin position="190"/>
        <end position="214"/>
    </location>
</feature>
<feature type="transmembrane region" description="Helical" evidence="6">
    <location>
        <begin position="97"/>
        <end position="119"/>
    </location>
</feature>
<sequence length="485" mass="53334">MDTHYQGSDQSVSAHSNDSIPENSDEIKLLTEDTNVIQGCEHTANTDLKVKSTWFRLYILFLFSSLCFLQNLFVNTWGPMADSVEIALNRNDQGTTVAWLSNSAAIAYIPGVVIFYLIINHLGLRFGVVVATLLVCLCGILRCFIFSTSSIFGTSLLFFAQFLNGLAGPVVVSATTQLSANWFPSNERNIATAISGQSSNIGISISFILGPLLVPDVNTSSFISSSTKSVITNSILHLLYIEAVAAVLLFILIVLYFPSRPKSAPSVSATVDRLNFVSTIKSYSRNYPLILLSLCYAIPVGVNTGWYGFLYPNLRKLSVHVSQNYVGWLGFYMSTAGAFSAVFFSTIAGCFPRRKKLLVVTLFISASILLAFFSFICLDIIQIGDNIYKLLTITGITCGIFLSAVDPILKELIVEVGFPIAEFNSTLTASLIFDIIMILFFGIASLSFLGTTWINWFQLAVYIASAFMILLTPIKLHRLDRDTSY</sequence>
<gene>
    <name evidence="8" type="ORF">LOD99_6098</name>
</gene>
<comment type="subcellular location">
    <subcellularLocation>
        <location evidence="1">Membrane</location>
        <topology evidence="1">Multi-pass membrane protein</topology>
    </subcellularLocation>
</comment>
<dbReference type="SUPFAM" id="SSF103473">
    <property type="entry name" value="MFS general substrate transporter"/>
    <property type="match status" value="1"/>
</dbReference>
<dbReference type="Gene3D" id="1.20.1250.20">
    <property type="entry name" value="MFS general substrate transporter like domains"/>
    <property type="match status" value="2"/>
</dbReference>
<feature type="transmembrane region" description="Helical" evidence="6">
    <location>
        <begin position="426"/>
        <end position="447"/>
    </location>
</feature>
<feature type="domain" description="Major facilitator superfamily (MFS) profile" evidence="7">
    <location>
        <begin position="56"/>
        <end position="477"/>
    </location>
</feature>
<dbReference type="GO" id="GO:0022857">
    <property type="term" value="F:transmembrane transporter activity"/>
    <property type="evidence" value="ECO:0007669"/>
    <property type="project" value="InterPro"/>
</dbReference>
<dbReference type="Proteomes" id="UP001165289">
    <property type="component" value="Unassembled WGS sequence"/>
</dbReference>